<reference evidence="3" key="3">
    <citation type="submission" date="2025-09" db="UniProtKB">
        <authorList>
            <consortium name="Ensembl"/>
        </authorList>
    </citation>
    <scope>IDENTIFICATION</scope>
</reference>
<evidence type="ECO:0000313" key="3">
    <source>
        <dbReference type="Ensembl" id="ENSCSAVP00000019580.1"/>
    </source>
</evidence>
<protein>
    <recommendedName>
        <fullName evidence="5">TOG domain-containing protein</fullName>
    </recommendedName>
</protein>
<dbReference type="HOGENOM" id="CLU_1748993_0_0_1"/>
<dbReference type="PANTHER" id="PTHR20959">
    <property type="entry name" value="TRANSPORT AND GOLGI ORGANIZATION PROTEIN 6 FAMILY MEMBER"/>
    <property type="match status" value="1"/>
</dbReference>
<dbReference type="InterPro" id="IPR011989">
    <property type="entry name" value="ARM-like"/>
</dbReference>
<dbReference type="Pfam" id="PF02985">
    <property type="entry name" value="HEAT"/>
    <property type="match status" value="1"/>
</dbReference>
<dbReference type="PANTHER" id="PTHR20959:SF1">
    <property type="entry name" value="TRANSPORT AND GOLGI ORGANIZATION PROTEIN 6 HOMOLOG"/>
    <property type="match status" value="1"/>
</dbReference>
<feature type="repeat" description="HEAT" evidence="2">
    <location>
        <begin position="41"/>
        <end position="77"/>
    </location>
</feature>
<evidence type="ECO:0000256" key="1">
    <source>
        <dbReference type="ARBA" id="ARBA00022737"/>
    </source>
</evidence>
<dbReference type="GeneTree" id="ENSGT00390000010938"/>
<evidence type="ECO:0000313" key="4">
    <source>
        <dbReference type="Proteomes" id="UP000007875"/>
    </source>
</evidence>
<dbReference type="SUPFAM" id="SSF48371">
    <property type="entry name" value="ARM repeat"/>
    <property type="match status" value="1"/>
</dbReference>
<dbReference type="Proteomes" id="UP000007875">
    <property type="component" value="Unassembled WGS sequence"/>
</dbReference>
<dbReference type="Ensembl" id="ENSCSAVT00000019792.1">
    <property type="protein sequence ID" value="ENSCSAVP00000019580.1"/>
    <property type="gene ID" value="ENSCSAVG00000011475.1"/>
</dbReference>
<dbReference type="InterPro" id="IPR016024">
    <property type="entry name" value="ARM-type_fold"/>
</dbReference>
<dbReference type="AlphaFoldDB" id="H2ZPR4"/>
<proteinExistence type="predicted"/>
<dbReference type="GO" id="GO:0009306">
    <property type="term" value="P:protein secretion"/>
    <property type="evidence" value="ECO:0007669"/>
    <property type="project" value="TreeGrafter"/>
</dbReference>
<dbReference type="InterPro" id="IPR039600">
    <property type="entry name" value="TANGO6/Rtp1"/>
</dbReference>
<name>H2ZPR4_CIOSA</name>
<accession>H2ZPR4</accession>
<evidence type="ECO:0008006" key="5">
    <source>
        <dbReference type="Google" id="ProtNLM"/>
    </source>
</evidence>
<dbReference type="Gene3D" id="1.25.10.10">
    <property type="entry name" value="Leucine-rich Repeat Variant"/>
    <property type="match status" value="1"/>
</dbReference>
<dbReference type="InterPro" id="IPR021133">
    <property type="entry name" value="HEAT_type_2"/>
</dbReference>
<evidence type="ECO:0000256" key="2">
    <source>
        <dbReference type="PROSITE-ProRule" id="PRU00103"/>
    </source>
</evidence>
<dbReference type="OMA" id="ECLCATA"/>
<keyword evidence="1" id="KW-0677">Repeat</keyword>
<keyword evidence="4" id="KW-1185">Reference proteome</keyword>
<sequence length="182" mass="20489">MKLDEKLCSTGSEEGVVLLGEVIVRVIKQLGDLAPHVAKTLIPLFLRSSRDQRSSVRASCFSNLAELCPLLRHTLSSFQYELAECLCATASSDTDATVRSGSVYVMFRIFEAFQYEILEMLPDTIGRYYSTLKKVVESDVNEVTTRHARLALDRIADAMKGIMFPNPDKYQKQHKITILPQQ</sequence>
<organism evidence="3 4">
    <name type="scientific">Ciona savignyi</name>
    <name type="common">Pacific transparent sea squirt</name>
    <dbReference type="NCBI Taxonomy" id="51511"/>
    <lineage>
        <taxon>Eukaryota</taxon>
        <taxon>Metazoa</taxon>
        <taxon>Chordata</taxon>
        <taxon>Tunicata</taxon>
        <taxon>Ascidiacea</taxon>
        <taxon>Phlebobranchia</taxon>
        <taxon>Cionidae</taxon>
        <taxon>Ciona</taxon>
    </lineage>
</organism>
<dbReference type="eggNOG" id="KOG4653">
    <property type="taxonomic scope" value="Eukaryota"/>
</dbReference>
<dbReference type="PROSITE" id="PS50077">
    <property type="entry name" value="HEAT_REPEAT"/>
    <property type="match status" value="1"/>
</dbReference>
<dbReference type="InterPro" id="IPR000357">
    <property type="entry name" value="HEAT"/>
</dbReference>
<reference evidence="4" key="1">
    <citation type="submission" date="2003-08" db="EMBL/GenBank/DDBJ databases">
        <authorList>
            <person name="Birren B."/>
            <person name="Nusbaum C."/>
            <person name="Abebe A."/>
            <person name="Abouelleil A."/>
            <person name="Adekoya E."/>
            <person name="Ait-zahra M."/>
            <person name="Allen N."/>
            <person name="Allen T."/>
            <person name="An P."/>
            <person name="Anderson M."/>
            <person name="Anderson S."/>
            <person name="Arachchi H."/>
            <person name="Armbruster J."/>
            <person name="Bachantsang P."/>
            <person name="Baldwin J."/>
            <person name="Barry A."/>
            <person name="Bayul T."/>
            <person name="Blitshsteyn B."/>
            <person name="Bloom T."/>
            <person name="Blye J."/>
            <person name="Boguslavskiy L."/>
            <person name="Borowsky M."/>
            <person name="Boukhgalter B."/>
            <person name="Brunache A."/>
            <person name="Butler J."/>
            <person name="Calixte N."/>
            <person name="Calvo S."/>
            <person name="Camarata J."/>
            <person name="Campo K."/>
            <person name="Chang J."/>
            <person name="Cheshatsang Y."/>
            <person name="Citroen M."/>
            <person name="Collymore A."/>
            <person name="Considine T."/>
            <person name="Cook A."/>
            <person name="Cooke P."/>
            <person name="Corum B."/>
            <person name="Cuomo C."/>
            <person name="David R."/>
            <person name="Dawoe T."/>
            <person name="Degray S."/>
            <person name="Dodge S."/>
            <person name="Dooley K."/>
            <person name="Dorje P."/>
            <person name="Dorjee K."/>
            <person name="Dorris L."/>
            <person name="Duffey N."/>
            <person name="Dupes A."/>
            <person name="Elkins T."/>
            <person name="Engels R."/>
            <person name="Erickson J."/>
            <person name="Farina A."/>
            <person name="Faro S."/>
            <person name="Ferreira P."/>
            <person name="Fischer H."/>
            <person name="Fitzgerald M."/>
            <person name="Foley K."/>
            <person name="Gage D."/>
            <person name="Galagan J."/>
            <person name="Gearin G."/>
            <person name="Gnerre S."/>
            <person name="Gnirke A."/>
            <person name="Goyette A."/>
            <person name="Graham J."/>
            <person name="Grandbois E."/>
            <person name="Gyaltsen K."/>
            <person name="Hafez N."/>
            <person name="Hagopian D."/>
            <person name="Hagos B."/>
            <person name="Hall J."/>
            <person name="Hatcher B."/>
            <person name="Heller A."/>
            <person name="Higgins H."/>
            <person name="Honan T."/>
            <person name="Horn A."/>
            <person name="Houde N."/>
            <person name="Hughes L."/>
            <person name="Hulme W."/>
            <person name="Husby E."/>
            <person name="Iliev I."/>
            <person name="Jaffe D."/>
            <person name="Jones C."/>
            <person name="Kamal M."/>
            <person name="Kamat A."/>
            <person name="Kamvysselis M."/>
            <person name="Karlsson E."/>
            <person name="Kells C."/>
            <person name="Kieu A."/>
            <person name="Kisner P."/>
            <person name="Kodira C."/>
            <person name="Kulbokas E."/>
            <person name="Labutti K."/>
            <person name="Lama D."/>
            <person name="Landers T."/>
            <person name="Leger J."/>
            <person name="Levine S."/>
            <person name="Lewis D."/>
            <person name="Lewis T."/>
            <person name="Lindblad-toh K."/>
            <person name="Liu X."/>
            <person name="Lokyitsang T."/>
            <person name="Lokyitsang Y."/>
            <person name="Lucien O."/>
            <person name="Lui A."/>
            <person name="Ma L.J."/>
            <person name="Mabbitt R."/>
            <person name="Macdonald J."/>
            <person name="Maclean C."/>
            <person name="Major J."/>
            <person name="Manning J."/>
            <person name="Marabella R."/>
            <person name="Maru K."/>
            <person name="Matthews C."/>
            <person name="Mauceli E."/>
            <person name="Mccarthy M."/>
            <person name="Mcdonough S."/>
            <person name="Mcghee T."/>
            <person name="Meldrim J."/>
            <person name="Meneus L."/>
            <person name="Mesirov J."/>
            <person name="Mihalev A."/>
            <person name="Mihova T."/>
            <person name="Mikkelsen T."/>
            <person name="Mlenga V."/>
            <person name="Moru K."/>
            <person name="Mozes J."/>
            <person name="Mulrain L."/>
            <person name="Munson G."/>
            <person name="Naylor J."/>
            <person name="Newes C."/>
            <person name="Nguyen C."/>
            <person name="Nguyen N."/>
            <person name="Nguyen T."/>
            <person name="Nicol R."/>
            <person name="Nielsen C."/>
            <person name="Nizzari M."/>
            <person name="Norbu C."/>
            <person name="Norbu N."/>
            <person name="O'donnell P."/>
            <person name="Okoawo O."/>
            <person name="O'leary S."/>
            <person name="Omotosho B."/>
            <person name="O'neill K."/>
            <person name="Osman S."/>
            <person name="Parker S."/>
            <person name="Perrin D."/>
            <person name="Phunkhang P."/>
            <person name="Piqani B."/>
            <person name="Purcell S."/>
            <person name="Rachupka T."/>
            <person name="Ramasamy U."/>
            <person name="Rameau R."/>
            <person name="Ray V."/>
            <person name="Raymond C."/>
            <person name="Retta R."/>
            <person name="Richardson S."/>
            <person name="Rise C."/>
            <person name="Rodriguez J."/>
            <person name="Rogers J."/>
            <person name="Rogov P."/>
            <person name="Rutman M."/>
            <person name="Schupbach R."/>
            <person name="Seaman C."/>
            <person name="Settipalli S."/>
            <person name="Sharpe T."/>
            <person name="Sheridan J."/>
            <person name="Sherpa N."/>
            <person name="Shi J."/>
            <person name="Smirnov S."/>
            <person name="Smith C."/>
            <person name="Sougnez C."/>
            <person name="Spencer B."/>
            <person name="Stalker J."/>
            <person name="Stange-thomann N."/>
            <person name="Stavropoulos S."/>
            <person name="Stetson K."/>
            <person name="Stone C."/>
            <person name="Stone S."/>
            <person name="Stubbs M."/>
            <person name="Talamas J."/>
            <person name="Tchuinga P."/>
            <person name="Tenzing P."/>
            <person name="Tesfaye S."/>
            <person name="Theodore J."/>
            <person name="Thoulutsang Y."/>
            <person name="Topham K."/>
            <person name="Towey S."/>
            <person name="Tsamla T."/>
            <person name="Tsomo N."/>
            <person name="Vallee D."/>
            <person name="Vassiliev H."/>
            <person name="Venkataraman V."/>
            <person name="Vinson J."/>
            <person name="Vo A."/>
            <person name="Wade C."/>
            <person name="Wang S."/>
            <person name="Wangchuk T."/>
            <person name="Wangdi T."/>
            <person name="Whittaker C."/>
            <person name="Wilkinson J."/>
            <person name="Wu Y."/>
            <person name="Wyman D."/>
            <person name="Yadav S."/>
            <person name="Yang S."/>
            <person name="Yang X."/>
            <person name="Yeager S."/>
            <person name="Yee E."/>
            <person name="Young G."/>
            <person name="Zainoun J."/>
            <person name="Zembeck L."/>
            <person name="Zimmer A."/>
            <person name="Zody M."/>
            <person name="Lander E."/>
        </authorList>
    </citation>
    <scope>NUCLEOTIDE SEQUENCE [LARGE SCALE GENOMIC DNA]</scope>
</reference>
<reference evidence="3" key="2">
    <citation type="submission" date="2025-08" db="UniProtKB">
        <authorList>
            <consortium name="Ensembl"/>
        </authorList>
    </citation>
    <scope>IDENTIFICATION</scope>
</reference>
<dbReference type="InParanoid" id="H2ZPR4"/>